<dbReference type="Proteomes" id="UP000005317">
    <property type="component" value="Unassembled WGS sequence"/>
</dbReference>
<feature type="signal peptide" evidence="2">
    <location>
        <begin position="1"/>
        <end position="23"/>
    </location>
</feature>
<feature type="compositionally biased region" description="Low complexity" evidence="1">
    <location>
        <begin position="153"/>
        <end position="169"/>
    </location>
</feature>
<dbReference type="InterPro" id="IPR022606">
    <property type="entry name" value="DUF2914"/>
</dbReference>
<proteinExistence type="predicted"/>
<reference evidence="5" key="1">
    <citation type="journal article" date="2011" name="Stand. Genomic Sci.">
        <title>Genome sequence of the filamentous, gliding Thiothrix nivea neotype strain (JP2(T)).</title>
        <authorList>
            <person name="Lapidus A."/>
            <person name="Nolan M."/>
            <person name="Lucas S."/>
            <person name="Glavina Del Rio T."/>
            <person name="Tice H."/>
            <person name="Cheng J.F."/>
            <person name="Tapia R."/>
            <person name="Han C."/>
            <person name="Goodwin L."/>
            <person name="Pitluck S."/>
            <person name="Liolios K."/>
            <person name="Pagani I."/>
            <person name="Ivanova N."/>
            <person name="Huntemann M."/>
            <person name="Mavromatis K."/>
            <person name="Mikhailova N."/>
            <person name="Pati A."/>
            <person name="Chen A."/>
            <person name="Palaniappan K."/>
            <person name="Land M."/>
            <person name="Brambilla E.M."/>
            <person name="Rohde M."/>
            <person name="Abt B."/>
            <person name="Verbarg S."/>
            <person name="Goker M."/>
            <person name="Bristow J."/>
            <person name="Eisen J.A."/>
            <person name="Markowitz V."/>
            <person name="Hugenholtz P."/>
            <person name="Kyrpides N.C."/>
            <person name="Klenk H.P."/>
            <person name="Woyke T."/>
        </authorList>
    </citation>
    <scope>NUCLEOTIDE SEQUENCE [LARGE SCALE GENOMIC DNA]</scope>
    <source>
        <strain evidence="5">ATCC 35100 / DSM 5205 / JP2</strain>
    </source>
</reference>
<evidence type="ECO:0000256" key="1">
    <source>
        <dbReference type="SAM" id="MobiDB-lite"/>
    </source>
</evidence>
<evidence type="ECO:0000256" key="2">
    <source>
        <dbReference type="SAM" id="SignalP"/>
    </source>
</evidence>
<dbReference type="EMBL" id="JH651384">
    <property type="protein sequence ID" value="EIJ35863.1"/>
    <property type="molecule type" value="Genomic_DNA"/>
</dbReference>
<evidence type="ECO:0000259" key="3">
    <source>
        <dbReference type="Pfam" id="PF11141"/>
    </source>
</evidence>
<name>A0A656HHJ3_THINJ</name>
<organism evidence="4 5">
    <name type="scientific">Thiothrix nivea (strain ATCC 35100 / DSM 5205 / JP2)</name>
    <dbReference type="NCBI Taxonomy" id="870187"/>
    <lineage>
        <taxon>Bacteria</taxon>
        <taxon>Pseudomonadati</taxon>
        <taxon>Pseudomonadota</taxon>
        <taxon>Gammaproteobacteria</taxon>
        <taxon>Thiotrichales</taxon>
        <taxon>Thiotrichaceae</taxon>
        <taxon>Thiothrix</taxon>
    </lineage>
</organism>
<dbReference type="Pfam" id="PF11141">
    <property type="entry name" value="DUF2914"/>
    <property type="match status" value="1"/>
</dbReference>
<evidence type="ECO:0000313" key="5">
    <source>
        <dbReference type="Proteomes" id="UP000005317"/>
    </source>
</evidence>
<evidence type="ECO:0000313" key="4">
    <source>
        <dbReference type="EMBL" id="EIJ35863.1"/>
    </source>
</evidence>
<protein>
    <recommendedName>
        <fullName evidence="3">DUF2914 domain-containing protein</fullName>
    </recommendedName>
</protein>
<keyword evidence="2" id="KW-0732">Signal</keyword>
<gene>
    <name evidence="4" type="ORF">Thini_3348</name>
</gene>
<keyword evidence="5" id="KW-1185">Reference proteome</keyword>
<feature type="chain" id="PRO_5024950014" description="DUF2914 domain-containing protein" evidence="2">
    <location>
        <begin position="24"/>
        <end position="176"/>
    </location>
</feature>
<sequence length="176" mass="19002" precursor="true">MRNTYLLTASFLMVASTGNTVWAEDALPAATAQAAVIAPQVSRSAFTTGISNREPVDQLARISAGQEIHYFTELTGLQGHIITHRWEKDGAFQLGLQFPVAGERWRVHSSKNISANLSGVWTVTILNDDGAILKQETLVVDPVVTSEEPAQQPDTTTAPKPPSASTTGPIWEKLAH</sequence>
<dbReference type="OrthoDB" id="9796654at2"/>
<accession>A0A656HHJ3</accession>
<dbReference type="AlphaFoldDB" id="A0A656HHJ3"/>
<dbReference type="RefSeq" id="WP_002709758.1">
    <property type="nucleotide sequence ID" value="NZ_JH651384.1"/>
</dbReference>
<feature type="region of interest" description="Disordered" evidence="1">
    <location>
        <begin position="146"/>
        <end position="176"/>
    </location>
</feature>
<feature type="domain" description="DUF2914" evidence="3">
    <location>
        <begin position="82"/>
        <end position="135"/>
    </location>
</feature>